<dbReference type="RefSeq" id="WP_394830032.1">
    <property type="nucleotide sequence ID" value="NZ_CP089929.1"/>
</dbReference>
<dbReference type="Proteomes" id="UP001374803">
    <property type="component" value="Chromosome"/>
</dbReference>
<dbReference type="EMBL" id="CP089983">
    <property type="protein sequence ID" value="WXB00432.1"/>
    <property type="molecule type" value="Genomic_DNA"/>
</dbReference>
<evidence type="ECO:0000313" key="3">
    <source>
        <dbReference type="Proteomes" id="UP001374803"/>
    </source>
</evidence>
<protein>
    <recommendedName>
        <fullName evidence="4">Lipoprotein</fullName>
    </recommendedName>
</protein>
<evidence type="ECO:0008006" key="4">
    <source>
        <dbReference type="Google" id="ProtNLM"/>
    </source>
</evidence>
<evidence type="ECO:0000313" key="2">
    <source>
        <dbReference type="EMBL" id="WXB00432.1"/>
    </source>
</evidence>
<sequence>MSEEFPSGAPASMASGVPRWRRTPEPTARGLQFYGSTMPFCKSFFTAGVFVFTTLSMGCRSQAIDEQANLERTVARERATGDTVFSTCGDEKKFGPNCGLVSRKLADPDFRTKFRDKYCGEVPEEQCQTLFQRMFDAELAKRYFAADVRAVVITCDLHPTECDDPATYERYLLQSHNQHVHERLAREETAIEDARERAQAQYQHKTWEGVHAMARAVGQLVEEDRFRREGGVKCRSYPDVFTGATTYCERR</sequence>
<accession>A0ABZ2KVU8</accession>
<reference evidence="2" key="1">
    <citation type="submission" date="2021-12" db="EMBL/GenBank/DDBJ databases">
        <title>Discovery of the Pendulisporaceae a myxobacterial family with distinct sporulation behavior and unique specialized metabolism.</title>
        <authorList>
            <person name="Garcia R."/>
            <person name="Popoff A."/>
            <person name="Bader C.D."/>
            <person name="Loehr J."/>
            <person name="Walesch S."/>
            <person name="Walt C."/>
            <person name="Boldt J."/>
            <person name="Bunk B."/>
            <person name="Haeckl F.J.F.P.J."/>
            <person name="Gunesch A.P."/>
            <person name="Birkelbach J."/>
            <person name="Nuebel U."/>
            <person name="Pietschmann T."/>
            <person name="Bach T."/>
            <person name="Mueller R."/>
        </authorList>
    </citation>
    <scope>NUCLEOTIDE SEQUENCE</scope>
    <source>
        <strain evidence="2">MSr11367</strain>
    </source>
</reference>
<keyword evidence="3" id="KW-1185">Reference proteome</keyword>
<organism evidence="2 3">
    <name type="scientific">Pendulispora rubella</name>
    <dbReference type="NCBI Taxonomy" id="2741070"/>
    <lineage>
        <taxon>Bacteria</taxon>
        <taxon>Pseudomonadati</taxon>
        <taxon>Myxococcota</taxon>
        <taxon>Myxococcia</taxon>
        <taxon>Myxococcales</taxon>
        <taxon>Sorangiineae</taxon>
        <taxon>Pendulisporaceae</taxon>
        <taxon>Pendulispora</taxon>
    </lineage>
</organism>
<evidence type="ECO:0000256" key="1">
    <source>
        <dbReference type="SAM" id="MobiDB-lite"/>
    </source>
</evidence>
<name>A0ABZ2KVU8_9BACT</name>
<feature type="region of interest" description="Disordered" evidence="1">
    <location>
        <begin position="1"/>
        <end position="23"/>
    </location>
</feature>
<proteinExistence type="predicted"/>
<gene>
    <name evidence="2" type="ORF">LVJ94_26350</name>
</gene>